<name>A0A840GC43_RHOTE</name>
<feature type="compositionally biased region" description="Low complexity" evidence="1">
    <location>
        <begin position="11"/>
        <end position="40"/>
    </location>
</feature>
<reference evidence="2 3" key="1">
    <citation type="submission" date="2020-08" db="EMBL/GenBank/DDBJ databases">
        <title>Genome sequencing of Purple Non-Sulfur Bacteria from various extreme environments.</title>
        <authorList>
            <person name="Mayer M."/>
        </authorList>
    </citation>
    <scope>NUCLEOTIDE SEQUENCE [LARGE SCALE GENOMIC DNA]</scope>
    <source>
        <strain evidence="2 3">2761</strain>
    </source>
</reference>
<dbReference type="Proteomes" id="UP000587070">
    <property type="component" value="Unassembled WGS sequence"/>
</dbReference>
<evidence type="ECO:0000256" key="1">
    <source>
        <dbReference type="SAM" id="MobiDB-lite"/>
    </source>
</evidence>
<comment type="caution">
    <text evidence="2">The sequence shown here is derived from an EMBL/GenBank/DDBJ whole genome shotgun (WGS) entry which is preliminary data.</text>
</comment>
<evidence type="ECO:0000313" key="2">
    <source>
        <dbReference type="EMBL" id="MBB4249041.1"/>
    </source>
</evidence>
<dbReference type="AlphaFoldDB" id="A0A840GC43"/>
<organism evidence="2 3">
    <name type="scientific">Rhodocyclus tenuis</name>
    <name type="common">Rhodospirillum tenue</name>
    <dbReference type="NCBI Taxonomy" id="1066"/>
    <lineage>
        <taxon>Bacteria</taxon>
        <taxon>Pseudomonadati</taxon>
        <taxon>Pseudomonadota</taxon>
        <taxon>Betaproteobacteria</taxon>
        <taxon>Rhodocyclales</taxon>
        <taxon>Rhodocyclaceae</taxon>
        <taxon>Rhodocyclus</taxon>
    </lineage>
</organism>
<dbReference type="OrthoDB" id="8641953at2"/>
<accession>A0A840GC43</accession>
<dbReference type="RefSeq" id="WP_153116266.1">
    <property type="nucleotide sequence ID" value="NZ_JACIGE010000017.1"/>
</dbReference>
<gene>
    <name evidence="2" type="ORF">GGD90_003444</name>
</gene>
<dbReference type="EMBL" id="JACIGE010000017">
    <property type="protein sequence ID" value="MBB4249041.1"/>
    <property type="molecule type" value="Genomic_DNA"/>
</dbReference>
<sequence length="140" mass="14704">MRVHATHESLPAAVPATTAGSTGSTGFQAALAAAQESQSSKTTAATPAQGETSVAASGKKTALEQLEEYLRKTPAEHMREAILKQMGLTEADLAAMSPEQRTAVENTIAEKIREFMLGRESHLPSEEQASLSIQSLLAVG</sequence>
<protein>
    <submittedName>
        <fullName evidence="2">Uncharacterized protein YgbK (DUF1537 family)</fullName>
    </submittedName>
</protein>
<proteinExistence type="predicted"/>
<feature type="region of interest" description="Disordered" evidence="1">
    <location>
        <begin position="1"/>
        <end position="59"/>
    </location>
</feature>
<evidence type="ECO:0000313" key="3">
    <source>
        <dbReference type="Proteomes" id="UP000587070"/>
    </source>
</evidence>
<keyword evidence="3" id="KW-1185">Reference proteome</keyword>
<feature type="compositionally biased region" description="Polar residues" evidence="1">
    <location>
        <begin position="41"/>
        <end position="55"/>
    </location>
</feature>